<evidence type="ECO:0000313" key="6">
    <source>
        <dbReference type="Proteomes" id="UP001652660"/>
    </source>
</evidence>
<proteinExistence type="inferred from homology"/>
<accession>A0A6P6TYQ2</accession>
<reference evidence="7" key="2">
    <citation type="submission" date="2025-08" db="UniProtKB">
        <authorList>
            <consortium name="RefSeq"/>
        </authorList>
    </citation>
    <scope>IDENTIFICATION</scope>
    <source>
        <tissue evidence="7">Leaves</tissue>
    </source>
</reference>
<name>A0A6P6TYQ2_COFAR</name>
<dbReference type="GeneID" id="113705824"/>
<evidence type="ECO:0000256" key="3">
    <source>
        <dbReference type="ARBA" id="ARBA00022589"/>
    </source>
</evidence>
<sequence>MRWFISRLAFPTRRESLLGSKCHLFSLPRQSRRNHIADGSAGTAKPALFGCKCASKGYYNEHFMNRQSNGHVYPFPSSGIAGSRSIHSSVNQKTEYMDIEIISKEEIKPASPTPPELRTFRFSILDQLTRDSYTNILFFFSPRKQQGTYLDDVISQRSRCLKESLSKTLVPFYPLAGKIKDNLHIECNDDGVYYVETQTNIGLLDFLRKPENEFVNQLCPFHPDSTELLSKSYPIMVQVNIFYCGGIAICLSASHKIFDGLSVSTFMQSWAATARESTVQINPSFISSSLFPSILDMYQDSPPVVSKPQKNEPKYATSRFVFDSSALAALKSKAATSTSSAKPSSAKAVMGLLWKSAIAAWKVRSVLFIPVNLRTKVSPPLSPHSLGNIVWLARAKCCDNPKLELELLVNKISNSIGTMNADFVESINGENGIQKLMGALKDFHEVFYDPNSMAECIYISSIRKTGFYEADFGWGKPIWTCIARGNRDLHGLGNIAHLIETKSGDGIEALVTMKEEYMATLEKNQELLHYASLNPNPLDSS</sequence>
<protein>
    <submittedName>
        <fullName evidence="7">Limonoid 7-O-acetyltransferse</fullName>
    </submittedName>
</protein>
<evidence type="ECO:0000256" key="5">
    <source>
        <dbReference type="ARBA" id="ARBA00023315"/>
    </source>
</evidence>
<dbReference type="GO" id="GO:0016746">
    <property type="term" value="F:acyltransferase activity"/>
    <property type="evidence" value="ECO:0007669"/>
    <property type="project" value="UniProtKB-KW"/>
</dbReference>
<dbReference type="AlphaFoldDB" id="A0A6P6TYQ2"/>
<keyword evidence="5" id="KW-0012">Acyltransferase</keyword>
<dbReference type="PANTHER" id="PTHR31623">
    <property type="entry name" value="F21J9.9"/>
    <property type="match status" value="1"/>
</dbReference>
<keyword evidence="4" id="KW-0808">Transferase</keyword>
<keyword evidence="3" id="KW-0017">Alkaloid metabolism</keyword>
<organism evidence="6 7">
    <name type="scientific">Coffea arabica</name>
    <name type="common">Arabian coffee</name>
    <dbReference type="NCBI Taxonomy" id="13443"/>
    <lineage>
        <taxon>Eukaryota</taxon>
        <taxon>Viridiplantae</taxon>
        <taxon>Streptophyta</taxon>
        <taxon>Embryophyta</taxon>
        <taxon>Tracheophyta</taxon>
        <taxon>Spermatophyta</taxon>
        <taxon>Magnoliopsida</taxon>
        <taxon>eudicotyledons</taxon>
        <taxon>Gunneridae</taxon>
        <taxon>Pentapetalae</taxon>
        <taxon>asterids</taxon>
        <taxon>lamiids</taxon>
        <taxon>Gentianales</taxon>
        <taxon>Rubiaceae</taxon>
        <taxon>Ixoroideae</taxon>
        <taxon>Gardenieae complex</taxon>
        <taxon>Bertiereae - Coffeeae clade</taxon>
        <taxon>Coffeeae</taxon>
        <taxon>Coffea</taxon>
    </lineage>
</organism>
<evidence type="ECO:0000256" key="4">
    <source>
        <dbReference type="ARBA" id="ARBA00022679"/>
    </source>
</evidence>
<gene>
    <name evidence="7" type="primary">LOC113705824</name>
</gene>
<evidence type="ECO:0000256" key="1">
    <source>
        <dbReference type="ARBA" id="ARBA00009861"/>
    </source>
</evidence>
<evidence type="ECO:0000313" key="7">
    <source>
        <dbReference type="RefSeq" id="XP_027083535.1"/>
    </source>
</evidence>
<dbReference type="Proteomes" id="UP001652660">
    <property type="component" value="Chromosome 1e"/>
</dbReference>
<dbReference type="Pfam" id="PF02458">
    <property type="entry name" value="Transferase"/>
    <property type="match status" value="1"/>
</dbReference>
<keyword evidence="6" id="KW-1185">Reference proteome</keyword>
<dbReference type="GO" id="GO:0009820">
    <property type="term" value="P:alkaloid metabolic process"/>
    <property type="evidence" value="ECO:0007669"/>
    <property type="project" value="UniProtKB-KW"/>
</dbReference>
<dbReference type="Gene3D" id="3.30.559.10">
    <property type="entry name" value="Chloramphenicol acetyltransferase-like domain"/>
    <property type="match status" value="2"/>
</dbReference>
<comment type="subunit">
    <text evidence="2">Monomer.</text>
</comment>
<dbReference type="OrthoDB" id="1932220at2759"/>
<reference evidence="6" key="1">
    <citation type="journal article" date="2025" name="Foods">
        <title>Unveiling the Microbial Signatures of Arabica Coffee Cherries: Insights into Ripeness Specific Diversity, Functional Traits, and Implications for Quality and Safety.</title>
        <authorList>
            <consortium name="RefSeq"/>
            <person name="Tenea G.N."/>
            <person name="Cifuentes V."/>
            <person name="Reyes P."/>
            <person name="Cevallos-Vallejos M."/>
        </authorList>
    </citation>
    <scope>NUCLEOTIDE SEQUENCE [LARGE SCALE GENOMIC DNA]</scope>
</reference>
<comment type="similarity">
    <text evidence="1">Belongs to the plant acyltransferase family.</text>
</comment>
<dbReference type="PANTHER" id="PTHR31623:SF55">
    <property type="entry name" value="VINORINE SYNTHASE"/>
    <property type="match status" value="1"/>
</dbReference>
<dbReference type="InterPro" id="IPR023213">
    <property type="entry name" value="CAT-like_dom_sf"/>
</dbReference>
<dbReference type="RefSeq" id="XP_027083535.1">
    <property type="nucleotide sequence ID" value="XM_027227734.2"/>
</dbReference>
<evidence type="ECO:0000256" key="2">
    <source>
        <dbReference type="ARBA" id="ARBA00011245"/>
    </source>
</evidence>